<organism evidence="1 2">
    <name type="scientific">Lentzea flaviverrucosa</name>
    <dbReference type="NCBI Taxonomy" id="200379"/>
    <lineage>
        <taxon>Bacteria</taxon>
        <taxon>Bacillati</taxon>
        <taxon>Actinomycetota</taxon>
        <taxon>Actinomycetes</taxon>
        <taxon>Pseudonocardiales</taxon>
        <taxon>Pseudonocardiaceae</taxon>
        <taxon>Lentzea</taxon>
    </lineage>
</organism>
<dbReference type="AlphaFoldDB" id="A0A1H9XYG3"/>
<accession>A0A1H9XYG3</accession>
<sequence>MPFDIATLLPGARYDEIEELVYLANGRLKCNWTLMCTEAATAVRDGAPSTRIGPTPTCQRCTQRGQREGEAVPVQLLTECRHCRQQIHQLTEAGVAWLHRKFPTGGEPWVKPGTWMVARTEDSCPDNKDGHEPVAVDADV</sequence>
<gene>
    <name evidence="1" type="ORF">SAMN05216195_12711</name>
</gene>
<dbReference type="RefSeq" id="WP_090074464.1">
    <property type="nucleotide sequence ID" value="NZ_FOFT01000027.1"/>
</dbReference>
<proteinExistence type="predicted"/>
<reference evidence="2" key="1">
    <citation type="submission" date="2016-10" db="EMBL/GenBank/DDBJ databases">
        <authorList>
            <person name="Varghese N."/>
            <person name="Submissions S."/>
        </authorList>
    </citation>
    <scope>NUCLEOTIDE SEQUENCE [LARGE SCALE GENOMIC DNA]</scope>
    <source>
        <strain evidence="2">CGMCC 4.578</strain>
    </source>
</reference>
<keyword evidence="2" id="KW-1185">Reference proteome</keyword>
<dbReference type="OrthoDB" id="10004431at2"/>
<protein>
    <submittedName>
        <fullName evidence="1">Uncharacterized protein</fullName>
    </submittedName>
</protein>
<dbReference type="Proteomes" id="UP000199028">
    <property type="component" value="Unassembled WGS sequence"/>
</dbReference>
<evidence type="ECO:0000313" key="1">
    <source>
        <dbReference type="EMBL" id="SES51195.1"/>
    </source>
</evidence>
<name>A0A1H9XYG3_9PSEU</name>
<evidence type="ECO:0000313" key="2">
    <source>
        <dbReference type="Proteomes" id="UP000199028"/>
    </source>
</evidence>
<dbReference type="EMBL" id="FOFT01000027">
    <property type="protein sequence ID" value="SES51195.1"/>
    <property type="molecule type" value="Genomic_DNA"/>
</dbReference>